<organism evidence="1 2">
    <name type="scientific">Sphingomonas naasensis</name>
    <dbReference type="NCBI Taxonomy" id="1344951"/>
    <lineage>
        <taxon>Bacteria</taxon>
        <taxon>Pseudomonadati</taxon>
        <taxon>Pseudomonadota</taxon>
        <taxon>Alphaproteobacteria</taxon>
        <taxon>Sphingomonadales</taxon>
        <taxon>Sphingomonadaceae</taxon>
        <taxon>Sphingomonas</taxon>
    </lineage>
</organism>
<gene>
    <name evidence="1" type="ORF">E5A74_06340</name>
</gene>
<dbReference type="AlphaFoldDB" id="A0A4S1WQT5"/>
<sequence length="87" mass="9312">MSRAINLSAARDHVLATCAKRKIGIRDHVLATCAKRKIGISAIETLQSGGTRVVMNNADDTAILAKIYGRKVIAGGVLRVPTRMGRL</sequence>
<dbReference type="OrthoDB" id="7508443at2"/>
<comment type="caution">
    <text evidence="1">The sequence shown here is derived from an EMBL/GenBank/DDBJ whole genome shotgun (WGS) entry which is preliminary data.</text>
</comment>
<dbReference type="Proteomes" id="UP000309848">
    <property type="component" value="Unassembled WGS sequence"/>
</dbReference>
<protein>
    <submittedName>
        <fullName evidence="1">Uncharacterized protein</fullName>
    </submittedName>
</protein>
<accession>A0A4S1WQT5</accession>
<proteinExistence type="predicted"/>
<evidence type="ECO:0000313" key="1">
    <source>
        <dbReference type="EMBL" id="TGX44410.1"/>
    </source>
</evidence>
<dbReference type="RefSeq" id="WP_135983424.1">
    <property type="nucleotide sequence ID" value="NZ_JAASQM010000002.1"/>
</dbReference>
<keyword evidence="2" id="KW-1185">Reference proteome</keyword>
<evidence type="ECO:0000313" key="2">
    <source>
        <dbReference type="Proteomes" id="UP000309848"/>
    </source>
</evidence>
<dbReference type="EMBL" id="SRXU01000002">
    <property type="protein sequence ID" value="TGX44410.1"/>
    <property type="molecule type" value="Genomic_DNA"/>
</dbReference>
<name>A0A4S1WQT5_9SPHN</name>
<reference evidence="1 2" key="1">
    <citation type="submission" date="2019-04" db="EMBL/GenBank/DDBJ databases">
        <title>Sphingomonas psychrotolerans sp. nov., isolated from soil in the Tianshan Mountains, Xinjiang, China.</title>
        <authorList>
            <person name="Luo Y."/>
            <person name="Sheng H."/>
        </authorList>
    </citation>
    <scope>NUCLEOTIDE SEQUENCE [LARGE SCALE GENOMIC DNA]</scope>
    <source>
        <strain evidence="1 2">KIS18-15</strain>
    </source>
</reference>